<dbReference type="Proteomes" id="UP000656881">
    <property type="component" value="Unassembled WGS sequence"/>
</dbReference>
<evidence type="ECO:0000313" key="3">
    <source>
        <dbReference type="EMBL" id="GGO35425.1"/>
    </source>
</evidence>
<sequence length="398" mass="40570">MADEHYKWLDRDAAERLLRGERLDGIGDHEREQAERLTAALVALRAPASPAPATQAELPGGAALPQGAERTGKAVRSHGADCAAELPGEAAALAAFRAARAVPAASDAATTVLPGTPAAAAPAVTRGAFGRPATAARTSAADEAVRIGCPAPAPRAPRTRWARPVRFGVAAALAACMVGGVAVAAGTGVIPSPFQRTDRGPATSASPIETPEQPLSTPSDDAAEPPDELPDDESSVLEDDTTEDPGTSAPPKDTETPGDTGGSGGEDPADKPGTEPGTGPGTDEGHNRGDARRKWYKRMVANCQAYRSGELQGDKRRRLEEFAKGAERAQKFCDRVLDGKGGGKDDDGHGGGDDDHDGGGEHSPGDGQNGGGSGGVPPIKLPAPLPEPSSSYSILPAR</sequence>
<evidence type="ECO:0008006" key="5">
    <source>
        <dbReference type="Google" id="ProtNLM"/>
    </source>
</evidence>
<proteinExistence type="predicted"/>
<feature type="transmembrane region" description="Helical" evidence="2">
    <location>
        <begin position="167"/>
        <end position="190"/>
    </location>
</feature>
<accession>A0ABQ2LIH1</accession>
<name>A0ABQ2LIH1_9ACTN</name>
<feature type="compositionally biased region" description="Basic and acidic residues" evidence="1">
    <location>
        <begin position="283"/>
        <end position="293"/>
    </location>
</feature>
<feature type="region of interest" description="Disordered" evidence="1">
    <location>
        <begin position="334"/>
        <end position="398"/>
    </location>
</feature>
<keyword evidence="2" id="KW-0812">Transmembrane</keyword>
<keyword evidence="4" id="KW-1185">Reference proteome</keyword>
<protein>
    <recommendedName>
        <fullName evidence="5">Extensin</fullName>
    </recommendedName>
</protein>
<evidence type="ECO:0000256" key="1">
    <source>
        <dbReference type="SAM" id="MobiDB-lite"/>
    </source>
</evidence>
<feature type="compositionally biased region" description="Polar residues" evidence="1">
    <location>
        <begin position="203"/>
        <end position="217"/>
    </location>
</feature>
<feature type="compositionally biased region" description="Polar residues" evidence="1">
    <location>
        <begin position="389"/>
        <end position="398"/>
    </location>
</feature>
<feature type="region of interest" description="Disordered" evidence="1">
    <location>
        <begin position="190"/>
        <end position="293"/>
    </location>
</feature>
<dbReference type="EMBL" id="BMNG01000001">
    <property type="protein sequence ID" value="GGO35425.1"/>
    <property type="molecule type" value="Genomic_DNA"/>
</dbReference>
<reference evidence="4" key="1">
    <citation type="journal article" date="2019" name="Int. J. Syst. Evol. Microbiol.">
        <title>The Global Catalogue of Microorganisms (GCM) 10K type strain sequencing project: providing services to taxonomists for standard genome sequencing and annotation.</title>
        <authorList>
            <consortium name="The Broad Institute Genomics Platform"/>
            <consortium name="The Broad Institute Genome Sequencing Center for Infectious Disease"/>
            <person name="Wu L."/>
            <person name="Ma J."/>
        </authorList>
    </citation>
    <scope>NUCLEOTIDE SEQUENCE [LARGE SCALE GENOMIC DNA]</scope>
    <source>
        <strain evidence="4">CGMCC 4.7349</strain>
    </source>
</reference>
<keyword evidence="2" id="KW-0472">Membrane</keyword>
<feature type="compositionally biased region" description="Acidic residues" evidence="1">
    <location>
        <begin position="221"/>
        <end position="243"/>
    </location>
</feature>
<keyword evidence="2" id="KW-1133">Transmembrane helix</keyword>
<evidence type="ECO:0000313" key="4">
    <source>
        <dbReference type="Proteomes" id="UP000656881"/>
    </source>
</evidence>
<dbReference type="RefSeq" id="WP_189172667.1">
    <property type="nucleotide sequence ID" value="NZ_BMNG01000001.1"/>
</dbReference>
<gene>
    <name evidence="3" type="ORF">GCM10012286_06070</name>
</gene>
<feature type="compositionally biased region" description="Basic and acidic residues" evidence="1">
    <location>
        <begin position="334"/>
        <end position="364"/>
    </location>
</feature>
<comment type="caution">
    <text evidence="3">The sequence shown here is derived from an EMBL/GenBank/DDBJ whole genome shotgun (WGS) entry which is preliminary data.</text>
</comment>
<organism evidence="3 4">
    <name type="scientific">Streptomyces lasiicapitis</name>
    <dbReference type="NCBI Taxonomy" id="1923961"/>
    <lineage>
        <taxon>Bacteria</taxon>
        <taxon>Bacillati</taxon>
        <taxon>Actinomycetota</taxon>
        <taxon>Actinomycetes</taxon>
        <taxon>Kitasatosporales</taxon>
        <taxon>Streptomycetaceae</taxon>
        <taxon>Streptomyces</taxon>
    </lineage>
</organism>
<evidence type="ECO:0000256" key="2">
    <source>
        <dbReference type="SAM" id="Phobius"/>
    </source>
</evidence>